<keyword evidence="6" id="KW-0285">Flavoprotein</keyword>
<dbReference type="InterPro" id="IPR003018">
    <property type="entry name" value="GAF"/>
</dbReference>
<gene>
    <name evidence="18" type="ORF">E4191_20540</name>
</gene>
<evidence type="ECO:0000256" key="11">
    <source>
        <dbReference type="ARBA" id="ARBA00022777"/>
    </source>
</evidence>
<accession>A0A4Y5SSK9</accession>
<dbReference type="CDD" id="cd00130">
    <property type="entry name" value="PAS"/>
    <property type="match status" value="2"/>
</dbReference>
<evidence type="ECO:0000313" key="19">
    <source>
        <dbReference type="Proteomes" id="UP000296374"/>
    </source>
</evidence>
<dbReference type="InterPro" id="IPR035965">
    <property type="entry name" value="PAS-like_dom_sf"/>
</dbReference>
<keyword evidence="9" id="KW-0677">Repeat</keyword>
<dbReference type="SUPFAM" id="SSF55781">
    <property type="entry name" value="GAF domain-like"/>
    <property type="match status" value="2"/>
</dbReference>
<geneLocation type="plasmid" evidence="18 19">
    <name>unnamed4</name>
</geneLocation>
<dbReference type="Gene3D" id="3.30.565.10">
    <property type="entry name" value="Histidine kinase-like ATPase, C-terminal domain"/>
    <property type="match status" value="1"/>
</dbReference>
<evidence type="ECO:0000256" key="10">
    <source>
        <dbReference type="ARBA" id="ARBA00022741"/>
    </source>
</evidence>
<evidence type="ECO:0000256" key="14">
    <source>
        <dbReference type="ARBA" id="ARBA00023026"/>
    </source>
</evidence>
<dbReference type="GO" id="GO:0004673">
    <property type="term" value="F:protein histidine kinase activity"/>
    <property type="evidence" value="ECO:0007669"/>
    <property type="project" value="UniProtKB-EC"/>
</dbReference>
<evidence type="ECO:0000256" key="1">
    <source>
        <dbReference type="ARBA" id="ARBA00000085"/>
    </source>
</evidence>
<keyword evidence="13" id="KW-0157">Chromophore</keyword>
<evidence type="ECO:0000256" key="5">
    <source>
        <dbReference type="ARBA" id="ARBA00022606"/>
    </source>
</evidence>
<evidence type="ECO:0000256" key="4">
    <source>
        <dbReference type="ARBA" id="ARBA00022553"/>
    </source>
</evidence>
<dbReference type="InterPro" id="IPR001610">
    <property type="entry name" value="PAC"/>
</dbReference>
<dbReference type="EMBL" id="CP040763">
    <property type="protein sequence ID" value="QDA36490.1"/>
    <property type="molecule type" value="Genomic_DNA"/>
</dbReference>
<dbReference type="InterPro" id="IPR000014">
    <property type="entry name" value="PAS"/>
</dbReference>
<dbReference type="PANTHER" id="PTHR41523">
    <property type="entry name" value="TWO-COMPONENT SYSTEM SENSOR PROTEIN"/>
    <property type="match status" value="1"/>
</dbReference>
<dbReference type="KEGG" id="plia:E4191_20540"/>
<dbReference type="PROSITE" id="PS50113">
    <property type="entry name" value="PAC"/>
    <property type="match status" value="2"/>
</dbReference>
<sequence length="957" mass="105458">MNDKGEICAVESVIITSKLDCRPSRGPDFEAENRALAVLAQTVGTNPGGLLQQLVEEVMALTRCDSAGISILEPGSEHGVFRWVATTGAWSPYRNGTMLREESPCGEAIARETILLMKHPERVFPALLQAEPGIGEVLLAPFQIDGVAGGTVWAIKHGPDDQFDREDARVLQSLIHFASAAHKSEGRYRALFEAVSHGIAINRLVRDKQGSVVDAQYLELNPAYEEQTGLNRAAATGRLASEIFPLFYRLWLETAERVVATGQSERLEEFVADTGRWFTFNIAPFNGRDLFAVLYEDITDRKRAEVALQESEETLAADLANTELLRELAERLVTEENIGAIYNEILSAAMIIAQGDAGTVQTLDPEAKSLTLLTTRNFPRTINDRFTAVDASSRTACGIVLKTGQRAFVDFADEPDDTGCALLVDAGFQTALAVPLTSRSGKQLGMLNIHWHTAGHRSTERELRFLDLIARQAADLIEQRQAQSVLRESEERFRLIVDTARDYAIFATDREGRIITWPTGAQTVFGWTEAEALGQPSAMAFTPEDRANRVPEEERTKAAASGFAPDVRWHQRKDGRRILIEGSMRSLINERGVMTGFLKIGQDVTERHATERALAESESRFRQFANGTANVLWIRDAATLRMEFASPAFETTYGRACHDMGGTSSLRCWGRMIVREDRKGVFQNIRRVRAGERVDQEFRIRRATDGALRWIHDTGFPLLDGDGGIRAVAGVAADVTETRELADRQDVLVAELQHRTRNLIAVVRSISDKTLRGAASLDDFKVRFRCRLEALARVQGLLSRTTSVEKVSFDDLLRSELAALGADGQGAKVTLDGPDGVPLRSSMVQTLALALHELATNADKYGALSTANPDGRLAVRWHVDPAGDDSPRLHVEWQENGVKMLQAGALPRGGGYGRELIERALPYQLHAQTTYELCDDGVRCTIALPISGQGGAVEYDL</sequence>
<dbReference type="InterPro" id="IPR000700">
    <property type="entry name" value="PAS-assoc_C"/>
</dbReference>
<evidence type="ECO:0000256" key="13">
    <source>
        <dbReference type="ARBA" id="ARBA00022991"/>
    </source>
</evidence>
<evidence type="ECO:0000259" key="16">
    <source>
        <dbReference type="PROSITE" id="PS50112"/>
    </source>
</evidence>
<keyword evidence="7" id="KW-0288">FMN</keyword>
<dbReference type="SMART" id="SM00065">
    <property type="entry name" value="GAF"/>
    <property type="match status" value="2"/>
</dbReference>
<dbReference type="GO" id="GO:0006355">
    <property type="term" value="P:regulation of DNA-templated transcription"/>
    <property type="evidence" value="ECO:0007669"/>
    <property type="project" value="InterPro"/>
</dbReference>
<dbReference type="RefSeq" id="WP_139616216.1">
    <property type="nucleotide sequence ID" value="NZ_CP040763.1"/>
</dbReference>
<dbReference type="Gene3D" id="3.30.450.40">
    <property type="match status" value="2"/>
</dbReference>
<keyword evidence="8" id="KW-0808">Transferase</keyword>
<dbReference type="Proteomes" id="UP000296374">
    <property type="component" value="Plasmid unnamed4"/>
</dbReference>
<dbReference type="SUPFAM" id="SSF55785">
    <property type="entry name" value="PYP-like sensor domain (PAS domain)"/>
    <property type="match status" value="3"/>
</dbReference>
<dbReference type="Pfam" id="PF07536">
    <property type="entry name" value="HWE_HK"/>
    <property type="match status" value="1"/>
</dbReference>
<dbReference type="Pfam" id="PF01590">
    <property type="entry name" value="GAF"/>
    <property type="match status" value="1"/>
</dbReference>
<dbReference type="Pfam" id="PF13185">
    <property type="entry name" value="GAF_2"/>
    <property type="match status" value="1"/>
</dbReference>
<evidence type="ECO:0000256" key="15">
    <source>
        <dbReference type="ARBA" id="ARBA00023170"/>
    </source>
</evidence>
<evidence type="ECO:0000256" key="8">
    <source>
        <dbReference type="ARBA" id="ARBA00022679"/>
    </source>
</evidence>
<dbReference type="GO" id="GO:0005524">
    <property type="term" value="F:ATP binding"/>
    <property type="evidence" value="ECO:0007669"/>
    <property type="project" value="UniProtKB-KW"/>
</dbReference>
<evidence type="ECO:0000256" key="3">
    <source>
        <dbReference type="ARBA" id="ARBA00022543"/>
    </source>
</evidence>
<evidence type="ECO:0000256" key="12">
    <source>
        <dbReference type="ARBA" id="ARBA00022840"/>
    </source>
</evidence>
<dbReference type="AlphaFoldDB" id="A0A4Y5SSK9"/>
<dbReference type="GO" id="GO:0009881">
    <property type="term" value="F:photoreceptor activity"/>
    <property type="evidence" value="ECO:0007669"/>
    <property type="project" value="UniProtKB-KW"/>
</dbReference>
<dbReference type="SMART" id="SM00911">
    <property type="entry name" value="HWE_HK"/>
    <property type="match status" value="1"/>
</dbReference>
<feature type="domain" description="PAC" evidence="17">
    <location>
        <begin position="694"/>
        <end position="747"/>
    </location>
</feature>
<evidence type="ECO:0000256" key="2">
    <source>
        <dbReference type="ARBA" id="ARBA00012438"/>
    </source>
</evidence>
<evidence type="ECO:0000259" key="17">
    <source>
        <dbReference type="PROSITE" id="PS50113"/>
    </source>
</evidence>
<evidence type="ECO:0000313" key="18">
    <source>
        <dbReference type="EMBL" id="QDA36490.1"/>
    </source>
</evidence>
<organism evidence="18 19">
    <name type="scientific">Paracoccus liaowanqingii</name>
    <dbReference type="NCBI Taxonomy" id="2560053"/>
    <lineage>
        <taxon>Bacteria</taxon>
        <taxon>Pseudomonadati</taxon>
        <taxon>Pseudomonadota</taxon>
        <taxon>Alphaproteobacteria</taxon>
        <taxon>Rhodobacterales</taxon>
        <taxon>Paracoccaceae</taxon>
        <taxon>Paracoccus</taxon>
    </lineage>
</organism>
<dbReference type="InterPro" id="IPR013656">
    <property type="entry name" value="PAS_4"/>
</dbReference>
<dbReference type="SMART" id="SM00091">
    <property type="entry name" value="PAS"/>
    <property type="match status" value="3"/>
</dbReference>
<evidence type="ECO:0000256" key="6">
    <source>
        <dbReference type="ARBA" id="ARBA00022630"/>
    </source>
</evidence>
<evidence type="ECO:0000256" key="7">
    <source>
        <dbReference type="ARBA" id="ARBA00022643"/>
    </source>
</evidence>
<dbReference type="PROSITE" id="PS50112">
    <property type="entry name" value="PAS"/>
    <property type="match status" value="1"/>
</dbReference>
<dbReference type="Pfam" id="PF08448">
    <property type="entry name" value="PAS_4"/>
    <property type="match status" value="1"/>
</dbReference>
<proteinExistence type="predicted"/>
<keyword evidence="5" id="KW-0716">Sensory transduction</keyword>
<protein>
    <recommendedName>
        <fullName evidence="2">histidine kinase</fullName>
        <ecNumber evidence="2">2.7.13.3</ecNumber>
    </recommendedName>
</protein>
<dbReference type="NCBIfam" id="TIGR00229">
    <property type="entry name" value="sensory_box"/>
    <property type="match status" value="3"/>
</dbReference>
<dbReference type="InterPro" id="IPR013655">
    <property type="entry name" value="PAS_fold_3"/>
</dbReference>
<name>A0A4Y5SSK9_9RHOB</name>
<dbReference type="Gene3D" id="3.30.450.20">
    <property type="entry name" value="PAS domain"/>
    <property type="match status" value="3"/>
</dbReference>
<dbReference type="InterPro" id="IPR011102">
    <property type="entry name" value="Sig_transdc_His_kinase_HWE"/>
</dbReference>
<comment type="catalytic activity">
    <reaction evidence="1">
        <text>ATP + protein L-histidine = ADP + protein N-phospho-L-histidine.</text>
        <dbReference type="EC" id="2.7.13.3"/>
    </reaction>
</comment>
<keyword evidence="15" id="KW-0675">Receptor</keyword>
<dbReference type="InterPro" id="IPR029016">
    <property type="entry name" value="GAF-like_dom_sf"/>
</dbReference>
<keyword evidence="14" id="KW-0843">Virulence</keyword>
<keyword evidence="3" id="KW-0600">Photoreceptor protein</keyword>
<feature type="domain" description="PAC" evidence="17">
    <location>
        <begin position="563"/>
        <end position="616"/>
    </location>
</feature>
<dbReference type="EC" id="2.7.13.3" evidence="2"/>
<keyword evidence="10" id="KW-0547">Nucleotide-binding</keyword>
<dbReference type="PANTHER" id="PTHR41523:SF8">
    <property type="entry name" value="ETHYLENE RESPONSE SENSOR PROTEIN"/>
    <property type="match status" value="1"/>
</dbReference>
<keyword evidence="11" id="KW-0418">Kinase</keyword>
<dbReference type="InterPro" id="IPR013767">
    <property type="entry name" value="PAS_fold"/>
</dbReference>
<feature type="domain" description="PAS" evidence="16">
    <location>
        <begin position="489"/>
        <end position="546"/>
    </location>
</feature>
<dbReference type="Pfam" id="PF00989">
    <property type="entry name" value="PAS"/>
    <property type="match status" value="1"/>
</dbReference>
<keyword evidence="4" id="KW-0597">Phosphoprotein</keyword>
<keyword evidence="12" id="KW-0067">ATP-binding</keyword>
<dbReference type="InterPro" id="IPR036890">
    <property type="entry name" value="HATPase_C_sf"/>
</dbReference>
<evidence type="ECO:0000256" key="9">
    <source>
        <dbReference type="ARBA" id="ARBA00022737"/>
    </source>
</evidence>
<dbReference type="SMART" id="SM00086">
    <property type="entry name" value="PAC"/>
    <property type="match status" value="2"/>
</dbReference>
<keyword evidence="18" id="KW-0614">Plasmid</keyword>
<dbReference type="Pfam" id="PF08447">
    <property type="entry name" value="PAS_3"/>
    <property type="match status" value="1"/>
</dbReference>
<reference evidence="19" key="1">
    <citation type="submission" date="2019-05" db="EMBL/GenBank/DDBJ databases">
        <title>Tamlana fucoidanivorans sp. nov., isolated from the surface of algae collected from Fujian province in China.</title>
        <authorList>
            <person name="Li J."/>
        </authorList>
    </citation>
    <scope>NUCLEOTIDE SEQUENCE [LARGE SCALE GENOMIC DNA]</scope>
    <source>
        <strain evidence="19">2251</strain>
        <plasmid evidence="19">unnamed4</plasmid>
    </source>
</reference>